<evidence type="ECO:0000313" key="7">
    <source>
        <dbReference type="Proteomes" id="UP000261580"/>
    </source>
</evidence>
<dbReference type="Pfam" id="PF07679">
    <property type="entry name" value="I-set"/>
    <property type="match status" value="2"/>
</dbReference>
<keyword evidence="4" id="KW-0393">Immunoglobulin domain</keyword>
<evidence type="ECO:0000259" key="5">
    <source>
        <dbReference type="PROSITE" id="PS50835"/>
    </source>
</evidence>
<dbReference type="CDD" id="cd00096">
    <property type="entry name" value="Ig"/>
    <property type="match status" value="1"/>
</dbReference>
<dbReference type="AlphaFoldDB" id="A0A3Q4HEK7"/>
<name>A0A3Q4HEK7_NEOBR</name>
<evidence type="ECO:0000256" key="3">
    <source>
        <dbReference type="ARBA" id="ARBA00023157"/>
    </source>
</evidence>
<dbReference type="GeneTree" id="ENSGT00940000163812"/>
<dbReference type="PROSITE" id="PS50835">
    <property type="entry name" value="IG_LIKE"/>
    <property type="match status" value="2"/>
</dbReference>
<accession>A0A3Q4HEK7</accession>
<dbReference type="PANTHER" id="PTHR47633">
    <property type="entry name" value="IMMUNOGLOBULIN"/>
    <property type="match status" value="1"/>
</dbReference>
<protein>
    <recommendedName>
        <fullName evidence="5">Ig-like domain-containing protein</fullName>
    </recommendedName>
</protein>
<dbReference type="InterPro" id="IPR003598">
    <property type="entry name" value="Ig_sub2"/>
</dbReference>
<dbReference type="InterPro" id="IPR036179">
    <property type="entry name" value="Ig-like_dom_sf"/>
</dbReference>
<evidence type="ECO:0000256" key="2">
    <source>
        <dbReference type="ARBA" id="ARBA00022490"/>
    </source>
</evidence>
<dbReference type="InterPro" id="IPR003599">
    <property type="entry name" value="Ig_sub"/>
</dbReference>
<comment type="subcellular location">
    <subcellularLocation>
        <location evidence="1">Cytoplasm</location>
    </subcellularLocation>
</comment>
<feature type="domain" description="Ig-like" evidence="5">
    <location>
        <begin position="123"/>
        <end position="199"/>
    </location>
</feature>
<dbReference type="SMART" id="SM00408">
    <property type="entry name" value="IGc2"/>
    <property type="match status" value="2"/>
</dbReference>
<dbReference type="Ensembl" id="ENSNBRT00000022284.1">
    <property type="protein sequence ID" value="ENSNBRP00000021700.1"/>
    <property type="gene ID" value="ENSNBRG00000016645.1"/>
</dbReference>
<evidence type="ECO:0000256" key="1">
    <source>
        <dbReference type="ARBA" id="ARBA00004496"/>
    </source>
</evidence>
<dbReference type="Gene3D" id="2.60.40.10">
    <property type="entry name" value="Immunoglobulins"/>
    <property type="match status" value="2"/>
</dbReference>
<dbReference type="InterPro" id="IPR013098">
    <property type="entry name" value="Ig_I-set"/>
</dbReference>
<dbReference type="SMART" id="SM00409">
    <property type="entry name" value="IG"/>
    <property type="match status" value="2"/>
</dbReference>
<proteinExistence type="predicted"/>
<keyword evidence="2" id="KW-0963">Cytoplasm</keyword>
<dbReference type="FunFam" id="2.60.40.10:FF:000425">
    <property type="entry name" value="Myosin light chain kinase"/>
    <property type="match status" value="1"/>
</dbReference>
<reference evidence="6" key="1">
    <citation type="submission" date="2025-08" db="UniProtKB">
        <authorList>
            <consortium name="Ensembl"/>
        </authorList>
    </citation>
    <scope>IDENTIFICATION</scope>
</reference>
<evidence type="ECO:0000256" key="4">
    <source>
        <dbReference type="ARBA" id="ARBA00023319"/>
    </source>
</evidence>
<dbReference type="InterPro" id="IPR007110">
    <property type="entry name" value="Ig-like_dom"/>
</dbReference>
<feature type="domain" description="Ig-like" evidence="5">
    <location>
        <begin position="18"/>
        <end position="99"/>
    </location>
</feature>
<dbReference type="Bgee" id="ENSNBRG00000016645">
    <property type="expression patterns" value="Expressed in muscle tissue and 3 other cell types or tissues"/>
</dbReference>
<keyword evidence="7" id="KW-1185">Reference proteome</keyword>
<dbReference type="InterPro" id="IPR013783">
    <property type="entry name" value="Ig-like_fold"/>
</dbReference>
<dbReference type="SUPFAM" id="SSF48726">
    <property type="entry name" value="Immunoglobulin"/>
    <property type="match status" value="2"/>
</dbReference>
<dbReference type="STRING" id="32507.ENSNBRP00000021700"/>
<sequence>MCTQMQKRLQSLFQSVLEGEAAEFKCKLIACPPPTILWFHNNRSIPKEHRRMIYTDSKMHAHTTSLVIHGVKEKDSGSYKIMAINTEGSAESTASLLVSLREEQSANYLGFIRQISSLKVKVGEMSEFICQFQGDPPPTVTWLKDGHPLDHNPDYDIIQKSNNSKLTIFYPTTDHEGTYDCIITNKHGKSICSATLEISNKKAPKVSGVTPDVVKIQAPMKEENQERLIEEQFQTYTDSGKVTLKVPRMEIIKRRSSDESFSTSPVEIRITAQPIHLVSLPILHCPIKSLNATRPSPTFTVCTPCRAEFSVE</sequence>
<dbReference type="Proteomes" id="UP000261580">
    <property type="component" value="Unassembled WGS sequence"/>
</dbReference>
<dbReference type="FunFam" id="2.60.40.10:FF:000032">
    <property type="entry name" value="palladin isoform X1"/>
    <property type="match status" value="1"/>
</dbReference>
<dbReference type="GO" id="GO:0005737">
    <property type="term" value="C:cytoplasm"/>
    <property type="evidence" value="ECO:0007669"/>
    <property type="project" value="UniProtKB-SubCell"/>
</dbReference>
<keyword evidence="3" id="KW-1015">Disulfide bond</keyword>
<organism evidence="6 7">
    <name type="scientific">Neolamprologus brichardi</name>
    <name type="common">Fairy cichlid</name>
    <name type="synonym">Lamprologus brichardi</name>
    <dbReference type="NCBI Taxonomy" id="32507"/>
    <lineage>
        <taxon>Eukaryota</taxon>
        <taxon>Metazoa</taxon>
        <taxon>Chordata</taxon>
        <taxon>Craniata</taxon>
        <taxon>Vertebrata</taxon>
        <taxon>Euteleostomi</taxon>
        <taxon>Actinopterygii</taxon>
        <taxon>Neopterygii</taxon>
        <taxon>Teleostei</taxon>
        <taxon>Neoteleostei</taxon>
        <taxon>Acanthomorphata</taxon>
        <taxon>Ovalentaria</taxon>
        <taxon>Cichlomorphae</taxon>
        <taxon>Cichliformes</taxon>
        <taxon>Cichlidae</taxon>
        <taxon>African cichlids</taxon>
        <taxon>Pseudocrenilabrinae</taxon>
        <taxon>Lamprologini</taxon>
        <taxon>Neolamprologus</taxon>
    </lineage>
</organism>
<reference evidence="6" key="2">
    <citation type="submission" date="2025-09" db="UniProtKB">
        <authorList>
            <consortium name="Ensembl"/>
        </authorList>
    </citation>
    <scope>IDENTIFICATION</scope>
</reference>
<evidence type="ECO:0000313" key="6">
    <source>
        <dbReference type="Ensembl" id="ENSNBRP00000021700.1"/>
    </source>
</evidence>